<feature type="domain" description="DUF5048" evidence="1">
    <location>
        <begin position="580"/>
        <end position="675"/>
    </location>
</feature>
<evidence type="ECO:0000259" key="1">
    <source>
        <dbReference type="Pfam" id="PF16467"/>
    </source>
</evidence>
<accession>A0A8S5LLK4</accession>
<dbReference type="Pfam" id="PF16467">
    <property type="entry name" value="DUF5048"/>
    <property type="match status" value="1"/>
</dbReference>
<name>A0A8S5LLK4_9CAUD</name>
<evidence type="ECO:0000313" key="2">
    <source>
        <dbReference type="EMBL" id="DAD70778.1"/>
    </source>
</evidence>
<reference evidence="2" key="1">
    <citation type="journal article" date="2021" name="Proc. Natl. Acad. Sci. U.S.A.">
        <title>A Catalog of Tens of Thousands of Viruses from Human Metagenomes Reveals Hidden Associations with Chronic Diseases.</title>
        <authorList>
            <person name="Tisza M.J."/>
            <person name="Buck C.B."/>
        </authorList>
    </citation>
    <scope>NUCLEOTIDE SEQUENCE</scope>
    <source>
        <strain evidence="2">CtKcB20</strain>
    </source>
</reference>
<proteinExistence type="predicted"/>
<dbReference type="InterPro" id="IPR032489">
    <property type="entry name" value="DUF5048"/>
</dbReference>
<sequence length="681" mass="76899">MINIGAEDYNVLKQQYIKKYIRLELLDFQYNIVDELSGNMTKCSINVDSNSDLRRSCDLGFVVTTSTFDIKAGSKLWLDKMVRPYVGYENMRTGKIQWYNQGIYLVNNPQWSYDASTNEISMQALDLMSKLTGLRNGNLEGIPTVIAQGENVREAIIKTIELGGFTKYVCEECKTKDGTIVPVPYDIEIDVGGTVYDILSSLRDIMPNYQIYFDVNGVFHYESIPLAYDDPVLIDDDLWTNLLISENINTDFENVKNYVEVLGYTWDVDYYSPSESTTVSGSTITPTFTDLTALEDGTAVGITLPSAATSEDGLVISFLGNNDIIDINNNNVKSLPAEEELIFQMSPYEKPNVLPDGYTKLYYIQSNGAQYIDSGLKPNQDTRVLAEMQCVSSSGWTPSSLFGYSKSDSTRRYEFYQYNNLFYSPYNDATGGSISLITTKIKIDKKHNLTTVNNKTILSSSYAQFQCEGNMYIFALNNEGNLENLRGEKRLYSFRVYDGATLVRDFIPCKNPSDVVGLYETIEGKFYQNQGTGEFIAGTDKSEDSPMAWRYMGHQQARAMSYDDNPDSPFYVGNPIGSSSVGRIRIVLYGGEYDNIYSDDLAKQRADFEIYQRARLNDSITMTTVPIPWIDANIVISHRFGQKEIPSKYIVKSFNADYSTGGTMTINAITWYPYYEESEVV</sequence>
<organism evidence="2">
    <name type="scientific">Siphoviridae sp. ctKcB20</name>
    <dbReference type="NCBI Taxonomy" id="2827568"/>
    <lineage>
        <taxon>Viruses</taxon>
        <taxon>Duplodnaviria</taxon>
        <taxon>Heunggongvirae</taxon>
        <taxon>Uroviricota</taxon>
        <taxon>Caudoviricetes</taxon>
    </lineage>
</organism>
<dbReference type="EMBL" id="BK015870">
    <property type="protein sequence ID" value="DAD70778.1"/>
    <property type="molecule type" value="Genomic_DNA"/>
</dbReference>
<protein>
    <recommendedName>
        <fullName evidence="1">DUF5048 domain-containing protein</fullName>
    </recommendedName>
</protein>